<comment type="caution">
    <text evidence="3">The sequence shown here is derived from an EMBL/GenBank/DDBJ whole genome shotgun (WGS) entry which is preliminary data.</text>
</comment>
<feature type="region of interest" description="Disordered" evidence="1">
    <location>
        <begin position="85"/>
        <end position="114"/>
    </location>
</feature>
<dbReference type="EMBL" id="JALGCL010000003">
    <property type="protein sequence ID" value="MCJ0826419.1"/>
    <property type="molecule type" value="Genomic_DNA"/>
</dbReference>
<name>A0ABT0A609_9GAMM</name>
<gene>
    <name evidence="3" type="ORF">MQC88_10735</name>
</gene>
<reference evidence="3 4" key="1">
    <citation type="submission" date="2022-03" db="EMBL/GenBank/DDBJ databases">
        <title>Luteimonas soily sp. nov., a novel bacterium isolated from the soil.</title>
        <authorList>
            <person name="Zhang X."/>
        </authorList>
    </citation>
    <scope>NUCLEOTIDE SEQUENCE [LARGE SCALE GENOMIC DNA]</scope>
    <source>
        <strain evidence="3 4">50</strain>
    </source>
</reference>
<organism evidence="3 4">
    <name type="scientific">Cognatiluteimonas sedimenti</name>
    <dbReference type="NCBI Taxonomy" id="2927791"/>
    <lineage>
        <taxon>Bacteria</taxon>
        <taxon>Pseudomonadati</taxon>
        <taxon>Pseudomonadota</taxon>
        <taxon>Gammaproteobacteria</taxon>
        <taxon>Lysobacterales</taxon>
        <taxon>Lysobacteraceae</taxon>
        <taxon>Cognatiluteimonas</taxon>
    </lineage>
</organism>
<evidence type="ECO:0000256" key="2">
    <source>
        <dbReference type="SAM" id="SignalP"/>
    </source>
</evidence>
<keyword evidence="4" id="KW-1185">Reference proteome</keyword>
<dbReference type="Proteomes" id="UP001165423">
    <property type="component" value="Unassembled WGS sequence"/>
</dbReference>
<evidence type="ECO:0000313" key="4">
    <source>
        <dbReference type="Proteomes" id="UP001165423"/>
    </source>
</evidence>
<keyword evidence="2" id="KW-0732">Signal</keyword>
<accession>A0ABT0A609</accession>
<sequence>MNHKARALWLVAGLAVAGAASVAQAAKPSQTPQQRKAAMENIKRNHKQFSASQPRTIAQANATKVRLAAGGGAMRAPTELWNHLTVQRDPQGSPYQVETSNDAPASALREEQTK</sequence>
<protein>
    <submittedName>
        <fullName evidence="3">Uncharacterized protein</fullName>
    </submittedName>
</protein>
<evidence type="ECO:0000313" key="3">
    <source>
        <dbReference type="EMBL" id="MCJ0826419.1"/>
    </source>
</evidence>
<feature type="signal peptide" evidence="2">
    <location>
        <begin position="1"/>
        <end position="25"/>
    </location>
</feature>
<feature type="chain" id="PRO_5046860255" evidence="2">
    <location>
        <begin position="26"/>
        <end position="114"/>
    </location>
</feature>
<feature type="compositionally biased region" description="Polar residues" evidence="1">
    <location>
        <begin position="85"/>
        <end position="103"/>
    </location>
</feature>
<proteinExistence type="predicted"/>
<dbReference type="RefSeq" id="WP_243321844.1">
    <property type="nucleotide sequence ID" value="NZ_JALGCL010000003.1"/>
</dbReference>
<evidence type="ECO:0000256" key="1">
    <source>
        <dbReference type="SAM" id="MobiDB-lite"/>
    </source>
</evidence>